<evidence type="ECO:0000259" key="2">
    <source>
        <dbReference type="Pfam" id="PF12770"/>
    </source>
</evidence>
<keyword evidence="4" id="KW-1185">Reference proteome</keyword>
<keyword evidence="1" id="KW-0802">TPR repeat</keyword>
<dbReference type="SUPFAM" id="SSF48452">
    <property type="entry name" value="TPR-like"/>
    <property type="match status" value="2"/>
</dbReference>
<dbReference type="PROSITE" id="PS50005">
    <property type="entry name" value="TPR"/>
    <property type="match status" value="1"/>
</dbReference>
<proteinExistence type="predicted"/>
<organism evidence="3 4">
    <name type="scientific">Calothrix parasitica NIES-267</name>
    <dbReference type="NCBI Taxonomy" id="1973488"/>
    <lineage>
        <taxon>Bacteria</taxon>
        <taxon>Bacillati</taxon>
        <taxon>Cyanobacteriota</taxon>
        <taxon>Cyanophyceae</taxon>
        <taxon>Nostocales</taxon>
        <taxon>Calotrichaceae</taxon>
        <taxon>Calothrix</taxon>
    </lineage>
</organism>
<dbReference type="SMART" id="SM00028">
    <property type="entry name" value="TPR"/>
    <property type="match status" value="7"/>
</dbReference>
<gene>
    <name evidence="3" type="ORF">NIES267_38120</name>
</gene>
<dbReference type="AlphaFoldDB" id="A0A1Z4LSV5"/>
<dbReference type="Gene3D" id="1.25.40.10">
    <property type="entry name" value="Tetratricopeptide repeat domain"/>
    <property type="match status" value="3"/>
</dbReference>
<dbReference type="OrthoDB" id="446317at2"/>
<dbReference type="PANTHER" id="PTHR10098">
    <property type="entry name" value="RAPSYN-RELATED"/>
    <property type="match status" value="1"/>
</dbReference>
<accession>A0A1Z4LSV5</accession>
<protein>
    <submittedName>
        <fullName evidence="3">TPR repeat protein</fullName>
    </submittedName>
</protein>
<dbReference type="EMBL" id="AP018227">
    <property type="protein sequence ID" value="BAY84316.1"/>
    <property type="molecule type" value="Genomic_DNA"/>
</dbReference>
<evidence type="ECO:0000256" key="1">
    <source>
        <dbReference type="PROSITE-ProRule" id="PRU00339"/>
    </source>
</evidence>
<dbReference type="Pfam" id="PF13424">
    <property type="entry name" value="TPR_12"/>
    <property type="match status" value="1"/>
</dbReference>
<dbReference type="InterPro" id="IPR011990">
    <property type="entry name" value="TPR-like_helical_dom_sf"/>
</dbReference>
<dbReference type="InterPro" id="IPR024983">
    <property type="entry name" value="CHAT_dom"/>
</dbReference>
<evidence type="ECO:0000313" key="4">
    <source>
        <dbReference type="Proteomes" id="UP000218418"/>
    </source>
</evidence>
<dbReference type="Pfam" id="PF12770">
    <property type="entry name" value="CHAT"/>
    <property type="match status" value="1"/>
</dbReference>
<dbReference type="PANTHER" id="PTHR10098:SF112">
    <property type="entry name" value="SLR0380 PROTEIN"/>
    <property type="match status" value="1"/>
</dbReference>
<feature type="domain" description="CHAT" evidence="2">
    <location>
        <begin position="588"/>
        <end position="855"/>
    </location>
</feature>
<evidence type="ECO:0000313" key="3">
    <source>
        <dbReference type="EMBL" id="BAY84316.1"/>
    </source>
</evidence>
<name>A0A1Z4LSV5_9CYAN</name>
<reference evidence="3 4" key="1">
    <citation type="submission" date="2017-06" db="EMBL/GenBank/DDBJ databases">
        <title>Genome sequencing of cyanobaciteial culture collection at National Institute for Environmental Studies (NIES).</title>
        <authorList>
            <person name="Hirose Y."/>
            <person name="Shimura Y."/>
            <person name="Fujisawa T."/>
            <person name="Nakamura Y."/>
            <person name="Kawachi M."/>
        </authorList>
    </citation>
    <scope>NUCLEOTIDE SEQUENCE [LARGE SCALE GENOMIC DNA]</scope>
    <source>
        <strain evidence="3 4">NIES-267</strain>
    </source>
</reference>
<sequence length="857" mass="97016">MKIKRILILGLLTFLLITNFIPIVNARSVKSLNSISKSSKNINSSPTLLNQGKQFYDEGNFAAAAEVWEKAVNNYSLNKEKRNLALAYRYLAIVYQDLGKWKAANKAISQSLKLAENINDRFLYAQILNTQARYQLNTGNTQAALETWKQAESIYKSLKDNQGIILTQINQAQALQNLGFYRRSRDILEQVNQNIQTVSDLSLKAKSLLSLGVALEVVGDLEKSQNVLSESLIIAQDINSSQIGETYLRLGNTARAREDFEQAENYYQQAIDNSQSSLLKLQAQINQLSLLIKTEQTKKAFTLIPEIKYLFVKLPPSRTKIYAQVNFVNNLINLENNIKTKVPNISNQELAKILATSVTEAKQLKDFKAQSYALGELGYLYEQNKQSSEALQLTNQALTIAQDLQATETIPMLRWQQGRILKARGDKNQAINAYSEAIKGIESLRRDLVAVNSENSDMQFSFRKRVEPVYRQLVELLVQDIDKLPQATKQQYLEKSRLTIEGLQQRELENFFRAACLTARKQNIDNIDTEAAVIYPIILDNSLETIISLPGKPLKHYSTKLDSQERIKVFQEVRQYLNPVFKSTDVLPSAQKIYDLLIRPAEKDLQQQNIKTLVFVLDGRLRSLPMGVLHDGEKYLIEKYNIALTPGLQLLPVSPISFAKRNTLTAGLAVSRQGFSALPGVEREIKQINQIVPSKTLLNERFSKDIIGKQIKNIPFSVIHFATHGQFSSKAKDTFVLTWDDKIQVNDFNQLLQRNNDKEAIELLVLSACKTAKGDERAILGLAGIAVRSGARSTIATLWSVRDKSTSEMMTQFYRNLAQTNVSKAQALRQAQLSLLKNPKYKHPYYWSPFILVGNWQ</sequence>
<feature type="repeat" description="TPR" evidence="1">
    <location>
        <begin position="244"/>
        <end position="277"/>
    </location>
</feature>
<dbReference type="Proteomes" id="UP000218418">
    <property type="component" value="Chromosome"/>
</dbReference>
<dbReference type="InterPro" id="IPR019734">
    <property type="entry name" value="TPR_rpt"/>
</dbReference>